<dbReference type="Proteomes" id="UP000009011">
    <property type="component" value="Chromosome"/>
</dbReference>
<dbReference type="EMBL" id="CP003557">
    <property type="protein sequence ID" value="AFN74389.1"/>
    <property type="molecule type" value="Genomic_DNA"/>
</dbReference>
<dbReference type="STRING" id="1191523.MROS_1150"/>
<keyword evidence="1" id="KW-0812">Transmembrane</keyword>
<feature type="transmembrane region" description="Helical" evidence="1">
    <location>
        <begin position="119"/>
        <end position="141"/>
    </location>
</feature>
<feature type="transmembrane region" description="Helical" evidence="1">
    <location>
        <begin position="216"/>
        <end position="235"/>
    </location>
</feature>
<dbReference type="PATRIC" id="fig|1191523.3.peg.1216"/>
<keyword evidence="1" id="KW-1133">Transmembrane helix</keyword>
<dbReference type="InterPro" id="IPR018580">
    <property type="entry name" value="Uncharacterised_YfhO"/>
</dbReference>
<feature type="transmembrane region" description="Helical" evidence="1">
    <location>
        <begin position="147"/>
        <end position="167"/>
    </location>
</feature>
<feature type="transmembrane region" description="Helical" evidence="1">
    <location>
        <begin position="355"/>
        <end position="374"/>
    </location>
</feature>
<gene>
    <name evidence="2" type="ordered locus">MROS_1150</name>
</gene>
<dbReference type="Pfam" id="PF09586">
    <property type="entry name" value="YfhO"/>
    <property type="match status" value="1"/>
</dbReference>
<feature type="transmembrane region" description="Helical" evidence="1">
    <location>
        <begin position="420"/>
        <end position="438"/>
    </location>
</feature>
<keyword evidence="1" id="KW-0472">Membrane</keyword>
<feature type="transmembrane region" description="Helical" evidence="1">
    <location>
        <begin position="811"/>
        <end position="830"/>
    </location>
</feature>
<accession>I6ZQN6</accession>
<feature type="transmembrane region" description="Helical" evidence="1">
    <location>
        <begin position="459"/>
        <end position="481"/>
    </location>
</feature>
<evidence type="ECO:0000256" key="1">
    <source>
        <dbReference type="SAM" id="Phobius"/>
    </source>
</evidence>
<sequence>MSKQKKGANQPKEYGFTIENLIPEKYRTALLLGIIILLLFVFFSPVMFGDKTTTSGDLVQIKSMRQYALKEREGVSLWNPYIFCGMPAVVTSMSPRYYDLTAMLYSYASRIYSAAFKNYNAIYTFNLLLLAFTAFFFMRSFGASRGIAFITAVSAAFSTGIIVLFFIGHTTKLMSLSIFPFIMMMLFKFQKEIKILDVLLFIVGLHILVFGAHVQIVFYFGLAGLVYFIYYFAHAIATKNNVLRNQLFKSVLVSIAAAAIAVLMSYDTYGQLFEYKPYSTRGTESIVEKENKSAQSESDFYQYATNWSFSPGEVLTFVVPSYYGFGRSTYKGPLTNNQAVEVNTYFGQMPFVDTAMYMGVIVFALGIMTIFLRWKDPAVRYFTIVVLFFLLISFGRTFPVVYNLMYYYFPFFDNFRTPSMILHVIQIIFPVMTGLGLMKLAELRKEKNTARLKQFKNTALVFSGLFVFSIIFGGVISDWFVSRVNGYAAALSNQQQAQMFNALSDYMADMFRGDLQIAMALLSLTFGLIYAYLNKNITKEVLLSAVAFLIIFDLFRIGNRGAHYEDSRKIEEMFRQPEYVTAIKSRNDKEPFRILNLKQDGSLGSISNNGNFNVYFLLEDFFGYSAVKPRAYQDIIDVVSPANVTLWRMANVKYIVTDRPYNPMGLSPIYQSQNTFVYENQTALPRLYFADTVEIKKPIEILKAVANDEFDPREKAFIESGNLKVDGTDTTTSLTITSYSDEKITAKAATSGDNFLVFCTTYLPGWKAFVDGNKTEILKTNHAFMGIVVPEGTHEIEFIYEPDAFIIGKNLSLILNILLFASIAVTIIFAKKKKNKQ</sequence>
<keyword evidence="3" id="KW-1185">Reference proteome</keyword>
<evidence type="ECO:0000313" key="3">
    <source>
        <dbReference type="Proteomes" id="UP000009011"/>
    </source>
</evidence>
<dbReference type="PANTHER" id="PTHR38454">
    <property type="entry name" value="INTEGRAL MEMBRANE PROTEIN-RELATED"/>
    <property type="match status" value="1"/>
</dbReference>
<dbReference type="eggNOG" id="COG5617">
    <property type="taxonomic scope" value="Bacteria"/>
</dbReference>
<feature type="transmembrane region" description="Helical" evidence="1">
    <location>
        <begin position="29"/>
        <end position="48"/>
    </location>
</feature>
<name>I6ZQN6_MELRP</name>
<dbReference type="PANTHER" id="PTHR38454:SF1">
    <property type="entry name" value="INTEGRAL MEMBRANE PROTEIN"/>
    <property type="match status" value="1"/>
</dbReference>
<reference evidence="2 3" key="1">
    <citation type="journal article" date="2013" name="PLoS ONE">
        <title>Genomic analysis of Melioribacter roseus, facultatively anaerobic organotrophic bacterium representing a novel deep lineage within Bacteriodetes/Chlorobi group.</title>
        <authorList>
            <person name="Kadnikov V.V."/>
            <person name="Mardanov A.V."/>
            <person name="Podosokorskaya O.A."/>
            <person name="Gavrilov S.N."/>
            <person name="Kublanov I.V."/>
            <person name="Beletsky A.V."/>
            <person name="Bonch-Osmolovskaya E.A."/>
            <person name="Ravin N.V."/>
        </authorList>
    </citation>
    <scope>NUCLEOTIDE SEQUENCE [LARGE SCALE GENOMIC DNA]</scope>
    <source>
        <strain evidence="3">JCM 17771 / P3M-2</strain>
    </source>
</reference>
<dbReference type="OrthoDB" id="9772884at2"/>
<feature type="transmembrane region" description="Helical" evidence="1">
    <location>
        <begin position="540"/>
        <end position="558"/>
    </location>
</feature>
<dbReference type="KEGG" id="mro:MROS_1150"/>
<proteinExistence type="predicted"/>
<evidence type="ECO:0008006" key="4">
    <source>
        <dbReference type="Google" id="ProtNLM"/>
    </source>
</evidence>
<feature type="transmembrane region" description="Helical" evidence="1">
    <location>
        <begin position="515"/>
        <end position="533"/>
    </location>
</feature>
<dbReference type="HOGENOM" id="CLU_008305_0_0_10"/>
<evidence type="ECO:0000313" key="2">
    <source>
        <dbReference type="EMBL" id="AFN74389.1"/>
    </source>
</evidence>
<dbReference type="RefSeq" id="WP_014855825.1">
    <property type="nucleotide sequence ID" value="NC_018178.1"/>
</dbReference>
<feature type="transmembrane region" description="Helical" evidence="1">
    <location>
        <begin position="381"/>
        <end position="408"/>
    </location>
</feature>
<feature type="transmembrane region" description="Helical" evidence="1">
    <location>
        <begin position="247"/>
        <end position="266"/>
    </location>
</feature>
<dbReference type="AlphaFoldDB" id="I6ZQN6"/>
<organism evidence="2 3">
    <name type="scientific">Melioribacter roseus (strain DSM 23840 / JCM 17771 / VKM B-2668 / P3M-2)</name>
    <dbReference type="NCBI Taxonomy" id="1191523"/>
    <lineage>
        <taxon>Bacteria</taxon>
        <taxon>Pseudomonadati</taxon>
        <taxon>Ignavibacteriota</taxon>
        <taxon>Ignavibacteria</taxon>
        <taxon>Ignavibacteriales</taxon>
        <taxon>Melioribacteraceae</taxon>
        <taxon>Melioribacter</taxon>
    </lineage>
</organism>
<feature type="transmembrane region" description="Helical" evidence="1">
    <location>
        <begin position="193"/>
        <end position="210"/>
    </location>
</feature>
<dbReference type="eggNOG" id="COG4485">
    <property type="taxonomic scope" value="Bacteria"/>
</dbReference>
<protein>
    <recommendedName>
        <fullName evidence="4">Bacterial membrane protein YfhO</fullName>
    </recommendedName>
</protein>
<feature type="transmembrane region" description="Helical" evidence="1">
    <location>
        <begin position="78"/>
        <end position="98"/>
    </location>
</feature>